<feature type="compositionally biased region" description="Low complexity" evidence="1">
    <location>
        <begin position="7"/>
        <end position="19"/>
    </location>
</feature>
<dbReference type="GO" id="GO:0046872">
    <property type="term" value="F:metal ion binding"/>
    <property type="evidence" value="ECO:0007669"/>
    <property type="project" value="InterPro"/>
</dbReference>
<dbReference type="SUPFAM" id="SSF56112">
    <property type="entry name" value="Protein kinase-like (PK-like)"/>
    <property type="match status" value="1"/>
</dbReference>
<protein>
    <submittedName>
        <fullName evidence="2">Serine threonine- kinase endoribonuclease IRE1-like</fullName>
    </submittedName>
</protein>
<dbReference type="OrthoDB" id="411372at2759"/>
<dbReference type="PROSITE" id="PS00108">
    <property type="entry name" value="PROTEIN_KINASE_ST"/>
    <property type="match status" value="1"/>
</dbReference>
<evidence type="ECO:0000256" key="1">
    <source>
        <dbReference type="SAM" id="MobiDB-lite"/>
    </source>
</evidence>
<dbReference type="CDD" id="cd00180">
    <property type="entry name" value="PKc"/>
    <property type="match status" value="1"/>
</dbReference>
<dbReference type="InterPro" id="IPR045133">
    <property type="entry name" value="IRE1/2-like"/>
</dbReference>
<dbReference type="GO" id="GO:1990604">
    <property type="term" value="C:IRE1-TRAF2-ASK1 complex"/>
    <property type="evidence" value="ECO:0007669"/>
    <property type="project" value="TreeGrafter"/>
</dbReference>
<gene>
    <name evidence="2" type="ORF">PACLA_8A029577</name>
</gene>
<dbReference type="Gene3D" id="1.10.510.10">
    <property type="entry name" value="Transferase(Phosphotransferase) domain 1"/>
    <property type="match status" value="1"/>
</dbReference>
<dbReference type="Pfam" id="PF00069">
    <property type="entry name" value="Pkinase"/>
    <property type="match status" value="1"/>
</dbReference>
<keyword evidence="2" id="KW-0418">Kinase</keyword>
<reference evidence="2" key="1">
    <citation type="submission" date="2020-04" db="EMBL/GenBank/DDBJ databases">
        <authorList>
            <person name="Alioto T."/>
            <person name="Alioto T."/>
            <person name="Gomez Garrido J."/>
        </authorList>
    </citation>
    <scope>NUCLEOTIDE SEQUENCE</scope>
    <source>
        <strain evidence="2">A484AB</strain>
    </source>
</reference>
<name>A0A6S7IJ64_PARCT</name>
<dbReference type="GO" id="GO:0036498">
    <property type="term" value="P:IRE1-mediated unfolded protein response"/>
    <property type="evidence" value="ECO:0007669"/>
    <property type="project" value="TreeGrafter"/>
</dbReference>
<dbReference type="AlphaFoldDB" id="A0A6S7IJ64"/>
<dbReference type="GO" id="GO:0005524">
    <property type="term" value="F:ATP binding"/>
    <property type="evidence" value="ECO:0007669"/>
    <property type="project" value="InterPro"/>
</dbReference>
<dbReference type="InterPro" id="IPR000719">
    <property type="entry name" value="Prot_kinase_dom"/>
</dbReference>
<dbReference type="GO" id="GO:0004674">
    <property type="term" value="F:protein serine/threonine kinase activity"/>
    <property type="evidence" value="ECO:0007669"/>
    <property type="project" value="InterPro"/>
</dbReference>
<evidence type="ECO:0000313" key="2">
    <source>
        <dbReference type="EMBL" id="CAB4005842.1"/>
    </source>
</evidence>
<dbReference type="InterPro" id="IPR011009">
    <property type="entry name" value="Kinase-like_dom_sf"/>
</dbReference>
<organism evidence="2 3">
    <name type="scientific">Paramuricea clavata</name>
    <name type="common">Red gorgonian</name>
    <name type="synonym">Violescent sea-whip</name>
    <dbReference type="NCBI Taxonomy" id="317549"/>
    <lineage>
        <taxon>Eukaryota</taxon>
        <taxon>Metazoa</taxon>
        <taxon>Cnidaria</taxon>
        <taxon>Anthozoa</taxon>
        <taxon>Octocorallia</taxon>
        <taxon>Malacalcyonacea</taxon>
        <taxon>Plexauridae</taxon>
        <taxon>Paramuricea</taxon>
    </lineage>
</organism>
<keyword evidence="3" id="KW-1185">Reference proteome</keyword>
<dbReference type="PROSITE" id="PS50103">
    <property type="entry name" value="ZF_C3H1"/>
    <property type="match status" value="1"/>
</dbReference>
<evidence type="ECO:0000313" key="3">
    <source>
        <dbReference type="Proteomes" id="UP001152795"/>
    </source>
</evidence>
<comment type="caution">
    <text evidence="2">The sequence shown here is derived from an EMBL/GenBank/DDBJ whole genome shotgun (WGS) entry which is preliminary data.</text>
</comment>
<keyword evidence="2" id="KW-0808">Transferase</keyword>
<dbReference type="PANTHER" id="PTHR13954">
    <property type="entry name" value="IRE1-RELATED"/>
    <property type="match status" value="1"/>
</dbReference>
<dbReference type="GO" id="GO:0051082">
    <property type="term" value="F:unfolded protein binding"/>
    <property type="evidence" value="ECO:0007669"/>
    <property type="project" value="TreeGrafter"/>
</dbReference>
<sequence>MAESWNTITSKRTITRTTSGLPDMFDGRSRGDGSDNKYVTPIPRSKSLTLNRRNIRELDVTPLIQLPSVEKVKTLGKTRREKSVEIAALKPKDWKKVSVKHREKFERLSEVWKNAEGNPELIKIINDNGVCFKEEFSIGSGSYGTEVYVCLGSDGIERAIKRLPKVLCNLLKNERDILTSPNAVESPRVVNYCFYDDTSSPDFGYLILNLYEKNLEEFVKEEGETITESRARKMIRQVLEGLKALHAREPRILHRDLKPTNILVDVNGDLVLSDFGIGRFFPEQAQIELLETQKTQNLSEVWVDDAAEKEKLMKTYKDALSTKPCKYFDMGKGTCPFGASCFYKHANPDGTIAKVTVRRYDNSEGERRIINSLSLWEFIEARDGISLEDLLESLFD</sequence>
<dbReference type="Proteomes" id="UP001152795">
    <property type="component" value="Unassembled WGS sequence"/>
</dbReference>
<dbReference type="GO" id="GO:0004521">
    <property type="term" value="F:RNA endonuclease activity"/>
    <property type="evidence" value="ECO:0007669"/>
    <property type="project" value="InterPro"/>
</dbReference>
<accession>A0A6S7IJ64</accession>
<dbReference type="SMART" id="SM00220">
    <property type="entry name" value="S_TKc"/>
    <property type="match status" value="1"/>
</dbReference>
<dbReference type="SMART" id="SM00356">
    <property type="entry name" value="ZnF_C3H1"/>
    <property type="match status" value="1"/>
</dbReference>
<dbReference type="InterPro" id="IPR000571">
    <property type="entry name" value="Znf_CCCH"/>
</dbReference>
<proteinExistence type="predicted"/>
<feature type="compositionally biased region" description="Basic and acidic residues" evidence="1">
    <location>
        <begin position="25"/>
        <end position="35"/>
    </location>
</feature>
<dbReference type="EMBL" id="CACRXK020005329">
    <property type="protein sequence ID" value="CAB4005842.1"/>
    <property type="molecule type" value="Genomic_DNA"/>
</dbReference>
<dbReference type="InterPro" id="IPR008271">
    <property type="entry name" value="Ser/Thr_kinase_AS"/>
</dbReference>
<dbReference type="GO" id="GO:0070059">
    <property type="term" value="P:intrinsic apoptotic signaling pathway in response to endoplasmic reticulum stress"/>
    <property type="evidence" value="ECO:0007669"/>
    <property type="project" value="TreeGrafter"/>
</dbReference>
<dbReference type="PANTHER" id="PTHR13954:SF28">
    <property type="match status" value="1"/>
</dbReference>
<feature type="region of interest" description="Disordered" evidence="1">
    <location>
        <begin position="1"/>
        <end position="36"/>
    </location>
</feature>
<dbReference type="PROSITE" id="PS50011">
    <property type="entry name" value="PROTEIN_KINASE_DOM"/>
    <property type="match status" value="1"/>
</dbReference>